<name>A0A0A9WQL9_LYGHE</name>
<reference evidence="7" key="2">
    <citation type="submission" date="2014-07" db="EMBL/GenBank/DDBJ databases">
        <authorList>
            <person name="Hull J."/>
        </authorList>
    </citation>
    <scope>NUCLEOTIDE SEQUENCE</scope>
</reference>
<protein>
    <submittedName>
        <fullName evidence="7">UPF0418 protein T03G11.3</fullName>
    </submittedName>
</protein>
<reference evidence="7" key="1">
    <citation type="journal article" date="2014" name="PLoS ONE">
        <title>Transcriptome-Based Identification of ABC Transporters in the Western Tarnished Plant Bug Lygus hesperus.</title>
        <authorList>
            <person name="Hull J.J."/>
            <person name="Chaney K."/>
            <person name="Geib S.M."/>
            <person name="Fabrick J.A."/>
            <person name="Brent C.S."/>
            <person name="Walsh D."/>
            <person name="Lavine L.C."/>
        </authorList>
    </citation>
    <scope>NUCLEOTIDE SEQUENCE</scope>
</reference>
<evidence type="ECO:0000256" key="5">
    <source>
        <dbReference type="SAM" id="MobiDB-lite"/>
    </source>
</evidence>
<feature type="region of interest" description="Disordered" evidence="5">
    <location>
        <begin position="95"/>
        <end position="118"/>
    </location>
</feature>
<dbReference type="PROSITE" id="PS52027">
    <property type="entry name" value="ZF_C2HC_C3H"/>
    <property type="match status" value="1"/>
</dbReference>
<dbReference type="Pfam" id="PF13913">
    <property type="entry name" value="zf-C2HC_2"/>
    <property type="match status" value="1"/>
</dbReference>
<keyword evidence="2 4" id="KW-0863">Zinc-finger</keyword>
<proteinExistence type="predicted"/>
<keyword evidence="1" id="KW-0479">Metal-binding</keyword>
<organism evidence="7">
    <name type="scientific">Lygus hesperus</name>
    <name type="common">Western plant bug</name>
    <dbReference type="NCBI Taxonomy" id="30085"/>
    <lineage>
        <taxon>Eukaryota</taxon>
        <taxon>Metazoa</taxon>
        <taxon>Ecdysozoa</taxon>
        <taxon>Arthropoda</taxon>
        <taxon>Hexapoda</taxon>
        <taxon>Insecta</taxon>
        <taxon>Pterygota</taxon>
        <taxon>Neoptera</taxon>
        <taxon>Paraneoptera</taxon>
        <taxon>Hemiptera</taxon>
        <taxon>Heteroptera</taxon>
        <taxon>Panheteroptera</taxon>
        <taxon>Cimicomorpha</taxon>
        <taxon>Miridae</taxon>
        <taxon>Mirini</taxon>
        <taxon>Lygus</taxon>
    </lineage>
</organism>
<dbReference type="GO" id="GO:0008270">
    <property type="term" value="F:zinc ion binding"/>
    <property type="evidence" value="ECO:0007669"/>
    <property type="project" value="UniProtKB-KW"/>
</dbReference>
<evidence type="ECO:0000256" key="1">
    <source>
        <dbReference type="ARBA" id="ARBA00022723"/>
    </source>
</evidence>
<dbReference type="EMBL" id="GBRD01007852">
    <property type="protein sequence ID" value="JAG57969.1"/>
    <property type="molecule type" value="Transcribed_RNA"/>
</dbReference>
<evidence type="ECO:0000256" key="4">
    <source>
        <dbReference type="PROSITE-ProRule" id="PRU01371"/>
    </source>
</evidence>
<dbReference type="AlphaFoldDB" id="A0A0A9WQL9"/>
<keyword evidence="3" id="KW-0862">Zinc</keyword>
<dbReference type="InterPro" id="IPR049899">
    <property type="entry name" value="Znf_C2HC_C3H"/>
</dbReference>
<evidence type="ECO:0000256" key="2">
    <source>
        <dbReference type="ARBA" id="ARBA00022771"/>
    </source>
</evidence>
<evidence type="ECO:0000256" key="3">
    <source>
        <dbReference type="ARBA" id="ARBA00022833"/>
    </source>
</evidence>
<dbReference type="EMBL" id="GBRD01007850">
    <property type="protein sequence ID" value="JAG57971.1"/>
    <property type="molecule type" value="Transcribed_RNA"/>
</dbReference>
<evidence type="ECO:0000313" key="7">
    <source>
        <dbReference type="EMBL" id="JAG10074.1"/>
    </source>
</evidence>
<gene>
    <name evidence="7" type="primary">T03G11.3_0</name>
    <name evidence="7" type="ORF">CM83_28814</name>
</gene>
<evidence type="ECO:0000259" key="6">
    <source>
        <dbReference type="PROSITE" id="PS52027"/>
    </source>
</evidence>
<dbReference type="EMBL" id="GBHO01033530">
    <property type="protein sequence ID" value="JAG10074.1"/>
    <property type="molecule type" value="Transcribed_RNA"/>
</dbReference>
<evidence type="ECO:0000313" key="8">
    <source>
        <dbReference type="EMBL" id="JAG57969.1"/>
    </source>
</evidence>
<reference evidence="8" key="3">
    <citation type="submission" date="2014-09" db="EMBL/GenBank/DDBJ databases">
        <authorList>
            <person name="Magalhaes I.L.F."/>
            <person name="Oliveira U."/>
            <person name="Santos F.R."/>
            <person name="Vidigal T.H.D.A."/>
            <person name="Brescovit A.D."/>
            <person name="Santos A.J."/>
        </authorList>
    </citation>
    <scope>NUCLEOTIDE SEQUENCE</scope>
</reference>
<accession>A0A0A9WQL9</accession>
<feature type="domain" description="C2HC/C3H-type" evidence="6">
    <location>
        <begin position="16"/>
        <end position="45"/>
    </location>
</feature>
<dbReference type="Gene3D" id="3.30.160.60">
    <property type="entry name" value="Classic Zinc Finger"/>
    <property type="match status" value="1"/>
</dbReference>
<sequence>MPASALRQSEAGVEMKRSPCPVCKRRFPEDRLKVHEDICRNISKKRPVYNATAHRLNGVATDQEIKKIIREKTKPTELDILLKLQDFPEPKYMKWTAKLPPDPTKTPNCPRFLGENHT</sequence>